<dbReference type="OrthoDB" id="272077at2759"/>
<dbReference type="Proteomes" id="UP000006671">
    <property type="component" value="Unassembled WGS sequence"/>
</dbReference>
<sequence length="739" mass="85215">MKKRSHDQKSGQKSNKKKKKTINHHQKEEEPTDDISLLIGWNNSKFHQVLENLKTIKLIRNNNYQEDRSTIENEDCEFIDYAKYLEEILKNAENEKCEENIWKFYVYLLAEEFSNLDFCIASIRDNHLLAMKKIGEFYHNRANTEIDYSKAFEWYMKTAQAGLFQIGSMYLKGVGIEQDYSKAMEFFLQAAEKGHCAAQRTIGHIYYEGIIGVEPDYTKAFEWYTKAAEKGCFESQAQIGYMHFYGQSVPQDYSKTLEWLLKAESHGRVPKLLSIQYDIGSIYYFGHGVEKDVSKAMEWYLKAAELGDVTSQNVCGKIYHSNGDYSKALKWYLRAAEQGDAKSQLAAGSMIVLGKGVEKDYSKAFELVLKSANQNETEAMVLLGNMYFSGEGCNKDYSQAFKWYSKAAEEGNSTAHFELGLMYLKGKGIEQSDSKAFEYYLKAAKQGNLNAQLKISSMYWQGRGTELNYSEGLKWMGKNMNLSKRKSIASFLELFQEKLKHVKSPIIEKPNVKLMPFPFDNLMKLIHSYNIKEGESHENIQIEDTILIKLSKSDSIECEGKLLKRSNYFITLLSSDWINSVERNQNGLMIVDLSGVSNEIIPSIKNEGVVEIFDLYFNFLKEGKVAFLRKKTFFELELLHELCIYLVDDLTISEILEILNPIYIYYLMEKFERKEHEKFVCGIVSSYILKNLDSKLSTLIPKHVIETLFSSKLLPFDCKKKLHDLLPQEGKNEISQNGK</sequence>
<dbReference type="GeneID" id="8855083"/>
<dbReference type="PANTHER" id="PTHR11102:SF160">
    <property type="entry name" value="ERAD-ASSOCIATED E3 UBIQUITIN-PROTEIN LIGASE COMPONENT HRD3"/>
    <property type="match status" value="1"/>
</dbReference>
<dbReference type="STRING" id="5762.D2VMP8"/>
<dbReference type="PANTHER" id="PTHR11102">
    <property type="entry name" value="SEL-1-LIKE PROTEIN"/>
    <property type="match status" value="1"/>
</dbReference>
<feature type="compositionally biased region" description="Basic residues" evidence="2">
    <location>
        <begin position="14"/>
        <end position="24"/>
    </location>
</feature>
<dbReference type="InterPro" id="IPR050767">
    <property type="entry name" value="Sel1_AlgK"/>
</dbReference>
<feature type="region of interest" description="Disordered" evidence="2">
    <location>
        <begin position="1"/>
        <end position="30"/>
    </location>
</feature>
<protein>
    <submittedName>
        <fullName evidence="3">Predicted protein</fullName>
    </submittedName>
</protein>
<organism evidence="4">
    <name type="scientific">Naegleria gruberi</name>
    <name type="common">Amoeba</name>
    <dbReference type="NCBI Taxonomy" id="5762"/>
    <lineage>
        <taxon>Eukaryota</taxon>
        <taxon>Discoba</taxon>
        <taxon>Heterolobosea</taxon>
        <taxon>Tetramitia</taxon>
        <taxon>Eutetramitia</taxon>
        <taxon>Vahlkampfiidae</taxon>
        <taxon>Naegleria</taxon>
    </lineage>
</organism>
<dbReference type="VEuPathDB" id="AmoebaDB:NAEGRDRAFT_70215"/>
<evidence type="ECO:0000313" key="3">
    <source>
        <dbReference type="EMBL" id="EFC41869.1"/>
    </source>
</evidence>
<dbReference type="SMART" id="SM00671">
    <property type="entry name" value="SEL1"/>
    <property type="match status" value="10"/>
</dbReference>
<dbReference type="Gene3D" id="1.25.40.10">
    <property type="entry name" value="Tetratricopeptide repeat domain"/>
    <property type="match status" value="2"/>
</dbReference>
<dbReference type="InParanoid" id="D2VMP8"/>
<dbReference type="InterPro" id="IPR011990">
    <property type="entry name" value="TPR-like_helical_dom_sf"/>
</dbReference>
<dbReference type="AlphaFoldDB" id="D2VMP8"/>
<dbReference type="SUPFAM" id="SSF81901">
    <property type="entry name" value="HCP-like"/>
    <property type="match status" value="2"/>
</dbReference>
<proteinExistence type="inferred from homology"/>
<dbReference type="RefSeq" id="XP_002674613.1">
    <property type="nucleotide sequence ID" value="XM_002674567.1"/>
</dbReference>
<comment type="similarity">
    <text evidence="1">Belongs to the sel-1 family.</text>
</comment>
<keyword evidence="4" id="KW-1185">Reference proteome</keyword>
<evidence type="ECO:0000256" key="2">
    <source>
        <dbReference type="SAM" id="MobiDB-lite"/>
    </source>
</evidence>
<accession>D2VMP8</accession>
<dbReference type="InterPro" id="IPR006597">
    <property type="entry name" value="Sel1-like"/>
</dbReference>
<dbReference type="EMBL" id="GG738883">
    <property type="protein sequence ID" value="EFC41869.1"/>
    <property type="molecule type" value="Genomic_DNA"/>
</dbReference>
<gene>
    <name evidence="3" type="ORF">NAEGRDRAFT_70215</name>
</gene>
<evidence type="ECO:0000313" key="4">
    <source>
        <dbReference type="Proteomes" id="UP000006671"/>
    </source>
</evidence>
<dbReference type="eggNOG" id="KOG1550">
    <property type="taxonomic scope" value="Eukaryota"/>
</dbReference>
<reference evidence="3 4" key="1">
    <citation type="journal article" date="2010" name="Cell">
        <title>The genome of Naegleria gruberi illuminates early eukaryotic versatility.</title>
        <authorList>
            <person name="Fritz-Laylin L.K."/>
            <person name="Prochnik S.E."/>
            <person name="Ginger M.L."/>
            <person name="Dacks J.B."/>
            <person name="Carpenter M.L."/>
            <person name="Field M.C."/>
            <person name="Kuo A."/>
            <person name="Paredez A."/>
            <person name="Chapman J."/>
            <person name="Pham J."/>
            <person name="Shu S."/>
            <person name="Neupane R."/>
            <person name="Cipriano M."/>
            <person name="Mancuso J."/>
            <person name="Tu H."/>
            <person name="Salamov A."/>
            <person name="Lindquist E."/>
            <person name="Shapiro H."/>
            <person name="Lucas S."/>
            <person name="Grigoriev I.V."/>
            <person name="Cande W.Z."/>
            <person name="Fulton C."/>
            <person name="Rokhsar D.S."/>
            <person name="Dawson S.C."/>
        </authorList>
    </citation>
    <scope>NUCLEOTIDE SEQUENCE [LARGE SCALE GENOMIC DNA]</scope>
    <source>
        <strain evidence="3 4">NEG-M</strain>
    </source>
</reference>
<name>D2VMP8_NAEGR</name>
<dbReference type="KEGG" id="ngr:NAEGRDRAFT_70215"/>
<evidence type="ECO:0000256" key="1">
    <source>
        <dbReference type="ARBA" id="ARBA00038101"/>
    </source>
</evidence>
<dbReference type="Pfam" id="PF08238">
    <property type="entry name" value="Sel1"/>
    <property type="match status" value="9"/>
</dbReference>